<sequence length="126" mass="14694">MKFKIILILLIFSVAVNLFILGKWLLVDQWYEPSPDEKTVLSEMVQKTIESEDYKRIANKEKVIAIDTGIDKKKGGGFPYYFGVSVRTDKQTYIFSCSDEQCSKMENGEWTYSIYQDEKPQLPFEK</sequence>
<evidence type="ECO:0000256" key="1">
    <source>
        <dbReference type="SAM" id="Phobius"/>
    </source>
</evidence>
<evidence type="ECO:0000313" key="2">
    <source>
        <dbReference type="EMBL" id="MDY0393934.1"/>
    </source>
</evidence>
<organism evidence="2 3">
    <name type="scientific">Tigheibacillus halophilus</name>
    <dbReference type="NCBI Taxonomy" id="361280"/>
    <lineage>
        <taxon>Bacteria</taxon>
        <taxon>Bacillati</taxon>
        <taxon>Bacillota</taxon>
        <taxon>Bacilli</taxon>
        <taxon>Bacillales</taxon>
        <taxon>Bacillaceae</taxon>
        <taxon>Tigheibacillus</taxon>
    </lineage>
</organism>
<dbReference type="Proteomes" id="UP001281447">
    <property type="component" value="Unassembled WGS sequence"/>
</dbReference>
<keyword evidence="1" id="KW-0472">Membrane</keyword>
<feature type="transmembrane region" description="Helical" evidence="1">
    <location>
        <begin position="7"/>
        <end position="26"/>
    </location>
</feature>
<evidence type="ECO:0008006" key="4">
    <source>
        <dbReference type="Google" id="ProtNLM"/>
    </source>
</evidence>
<keyword evidence="3" id="KW-1185">Reference proteome</keyword>
<dbReference type="RefSeq" id="WP_390357336.1">
    <property type="nucleotide sequence ID" value="NZ_JBHUIZ010000015.1"/>
</dbReference>
<accession>A0ABU5C3Y3</accession>
<reference evidence="2 3" key="1">
    <citation type="submission" date="2023-10" db="EMBL/GenBank/DDBJ databases">
        <title>Virgibacillus halophilus 5B73C genome.</title>
        <authorList>
            <person name="Miliotis G."/>
            <person name="Sengupta P."/>
            <person name="Hameed A."/>
            <person name="Chuvochina M."/>
            <person name="Mcdonagh F."/>
            <person name="Simpson A.C."/>
            <person name="Singh N.K."/>
            <person name="Rekha P.D."/>
            <person name="Raman K."/>
            <person name="Hugenholtz P."/>
            <person name="Venkateswaran K."/>
        </authorList>
    </citation>
    <scope>NUCLEOTIDE SEQUENCE [LARGE SCALE GENOMIC DNA]</scope>
    <source>
        <strain evidence="2 3">5B73C</strain>
    </source>
</reference>
<dbReference type="EMBL" id="JAWDIP010000003">
    <property type="protein sequence ID" value="MDY0393934.1"/>
    <property type="molecule type" value="Genomic_DNA"/>
</dbReference>
<keyword evidence="1" id="KW-0812">Transmembrane</keyword>
<keyword evidence="1" id="KW-1133">Transmembrane helix</keyword>
<gene>
    <name evidence="2" type="ORF">RWE15_04970</name>
</gene>
<comment type="caution">
    <text evidence="2">The sequence shown here is derived from an EMBL/GenBank/DDBJ whole genome shotgun (WGS) entry which is preliminary data.</text>
</comment>
<name>A0ABU5C3Y3_9BACI</name>
<protein>
    <recommendedName>
        <fullName evidence="4">Lipoprotein</fullName>
    </recommendedName>
</protein>
<evidence type="ECO:0000313" key="3">
    <source>
        <dbReference type="Proteomes" id="UP001281447"/>
    </source>
</evidence>
<proteinExistence type="predicted"/>